<comment type="similarity">
    <text evidence="3">Belongs to the TVP38/TMEM64 family.</text>
</comment>
<evidence type="ECO:0000256" key="3">
    <source>
        <dbReference type="ARBA" id="ARBA00008640"/>
    </source>
</evidence>
<feature type="transmembrane region" description="Helical" evidence="10">
    <location>
        <begin position="81"/>
        <end position="100"/>
    </location>
</feature>
<evidence type="ECO:0000259" key="11">
    <source>
        <dbReference type="Pfam" id="PF09335"/>
    </source>
</evidence>
<evidence type="ECO:0000256" key="10">
    <source>
        <dbReference type="SAM" id="Phobius"/>
    </source>
</evidence>
<feature type="transmembrane region" description="Helical" evidence="10">
    <location>
        <begin position="120"/>
        <end position="137"/>
    </location>
</feature>
<evidence type="ECO:0000313" key="13">
    <source>
        <dbReference type="Proteomes" id="UP000027265"/>
    </source>
</evidence>
<sequence>MSNSIYTPAPVYGVNTDDYPPFYKSDAHIPLVPKSSAYVEDRTNLVRTPSPTPSEIEALSGDTKWWKKYVDPTWWKDWRHVLEVVIFLVIIGFVIVFTIFNKQIIAALHPAIVWMKDLRFGWLIPIAIFIVISFPPLFGHEILAILCGLVWGLGIGFAIVSAGVILGEIANYFTFKYCCKARARKLEKTSIFYASLSEVVRTGGIKIALIVRYSAVPSHFSTVVFSTCGMGFFTFLIAAILSLPKMFVHTFVGLSLAESSTGTESRTIEIINVVAVTGFVIITYIAMRYVKARLAEVTPAVVYARRKARQFDERRSLSSF</sequence>
<dbReference type="InParanoid" id="A0A067Q0D5"/>
<dbReference type="Proteomes" id="UP000027265">
    <property type="component" value="Unassembled WGS sequence"/>
</dbReference>
<accession>A0A067Q0D5</accession>
<keyword evidence="8" id="KW-0333">Golgi apparatus</keyword>
<dbReference type="AlphaFoldDB" id="A0A067Q0D5"/>
<keyword evidence="13" id="KW-1185">Reference proteome</keyword>
<evidence type="ECO:0000256" key="8">
    <source>
        <dbReference type="ARBA" id="ARBA00023034"/>
    </source>
</evidence>
<evidence type="ECO:0000256" key="7">
    <source>
        <dbReference type="ARBA" id="ARBA00022989"/>
    </source>
</evidence>
<gene>
    <name evidence="12" type="ORF">JAAARDRAFT_33202</name>
</gene>
<feature type="transmembrane region" description="Helical" evidence="10">
    <location>
        <begin position="222"/>
        <end position="247"/>
    </location>
</feature>
<evidence type="ECO:0000313" key="12">
    <source>
        <dbReference type="EMBL" id="KDQ59620.1"/>
    </source>
</evidence>
<proteinExistence type="inferred from homology"/>
<name>A0A067Q0D5_9AGAM</name>
<evidence type="ECO:0000256" key="2">
    <source>
        <dbReference type="ARBA" id="ARBA00004653"/>
    </source>
</evidence>
<dbReference type="GO" id="GO:0000139">
    <property type="term" value="C:Golgi membrane"/>
    <property type="evidence" value="ECO:0007669"/>
    <property type="project" value="UniProtKB-SubCell"/>
</dbReference>
<dbReference type="STRING" id="933084.A0A067Q0D5"/>
<comment type="subcellular location">
    <subcellularLocation>
        <location evidence="2">Golgi apparatus membrane</location>
        <topology evidence="2">Multi-pass membrane protein</topology>
    </subcellularLocation>
</comment>
<feature type="transmembrane region" description="Helical" evidence="10">
    <location>
        <begin position="143"/>
        <end position="166"/>
    </location>
</feature>
<keyword evidence="6 10" id="KW-0812">Transmembrane</keyword>
<dbReference type="OrthoDB" id="166803at2759"/>
<organism evidence="12 13">
    <name type="scientific">Jaapia argillacea MUCL 33604</name>
    <dbReference type="NCBI Taxonomy" id="933084"/>
    <lineage>
        <taxon>Eukaryota</taxon>
        <taxon>Fungi</taxon>
        <taxon>Dikarya</taxon>
        <taxon>Basidiomycota</taxon>
        <taxon>Agaricomycotina</taxon>
        <taxon>Agaricomycetes</taxon>
        <taxon>Agaricomycetidae</taxon>
        <taxon>Jaapiales</taxon>
        <taxon>Jaapiaceae</taxon>
        <taxon>Jaapia</taxon>
    </lineage>
</organism>
<comment type="function">
    <text evidence="1">Golgi membrane protein involved in vesicular trafficking and spindle migration.</text>
</comment>
<evidence type="ECO:0000256" key="6">
    <source>
        <dbReference type="ARBA" id="ARBA00022692"/>
    </source>
</evidence>
<dbReference type="PANTHER" id="PTHR47549:SF2">
    <property type="entry name" value="GOLGI APPARATUS MEMBRANE PROTEIN TVP38"/>
    <property type="match status" value="1"/>
</dbReference>
<protein>
    <recommendedName>
        <fullName evidence="4">Golgi apparatus membrane protein TVP38</fullName>
    </recommendedName>
    <alternativeName>
        <fullName evidence="5">Golgi apparatus membrane protein tvp38</fullName>
    </alternativeName>
</protein>
<dbReference type="PANTHER" id="PTHR47549">
    <property type="entry name" value="GOLGI APPARATUS MEMBRANE PROTEIN TVP38-RELATED"/>
    <property type="match status" value="1"/>
</dbReference>
<evidence type="ECO:0000256" key="5">
    <source>
        <dbReference type="ARBA" id="ARBA00020673"/>
    </source>
</evidence>
<feature type="domain" description="VTT" evidence="11">
    <location>
        <begin position="140"/>
        <end position="253"/>
    </location>
</feature>
<reference evidence="13" key="1">
    <citation type="journal article" date="2014" name="Proc. Natl. Acad. Sci. U.S.A.">
        <title>Extensive sampling of basidiomycete genomes demonstrates inadequacy of the white-rot/brown-rot paradigm for wood decay fungi.</title>
        <authorList>
            <person name="Riley R."/>
            <person name="Salamov A.A."/>
            <person name="Brown D.W."/>
            <person name="Nagy L.G."/>
            <person name="Floudas D."/>
            <person name="Held B.W."/>
            <person name="Levasseur A."/>
            <person name="Lombard V."/>
            <person name="Morin E."/>
            <person name="Otillar R."/>
            <person name="Lindquist E.A."/>
            <person name="Sun H."/>
            <person name="LaButti K.M."/>
            <person name="Schmutz J."/>
            <person name="Jabbour D."/>
            <person name="Luo H."/>
            <person name="Baker S.E."/>
            <person name="Pisabarro A.G."/>
            <person name="Walton J.D."/>
            <person name="Blanchette R.A."/>
            <person name="Henrissat B."/>
            <person name="Martin F."/>
            <person name="Cullen D."/>
            <person name="Hibbett D.S."/>
            <person name="Grigoriev I.V."/>
        </authorList>
    </citation>
    <scope>NUCLEOTIDE SEQUENCE [LARGE SCALE GENOMIC DNA]</scope>
    <source>
        <strain evidence="13">MUCL 33604</strain>
    </source>
</reference>
<evidence type="ECO:0000256" key="4">
    <source>
        <dbReference type="ARBA" id="ARBA00013533"/>
    </source>
</evidence>
<dbReference type="InterPro" id="IPR032816">
    <property type="entry name" value="VTT_dom"/>
</dbReference>
<evidence type="ECO:0000256" key="1">
    <source>
        <dbReference type="ARBA" id="ARBA00002978"/>
    </source>
</evidence>
<dbReference type="FunCoup" id="A0A067Q0D5">
    <property type="interactions" value="27"/>
</dbReference>
<evidence type="ECO:0000256" key="9">
    <source>
        <dbReference type="ARBA" id="ARBA00023136"/>
    </source>
</evidence>
<keyword evidence="9 10" id="KW-0472">Membrane</keyword>
<keyword evidence="7 10" id="KW-1133">Transmembrane helix</keyword>
<dbReference type="EMBL" id="KL197715">
    <property type="protein sequence ID" value="KDQ59620.1"/>
    <property type="molecule type" value="Genomic_DNA"/>
</dbReference>
<dbReference type="HOGENOM" id="CLU_021545_1_0_1"/>
<dbReference type="InterPro" id="IPR051076">
    <property type="entry name" value="Golgi_membrane_TVP38/TMEM64"/>
</dbReference>
<feature type="transmembrane region" description="Helical" evidence="10">
    <location>
        <begin position="267"/>
        <end position="287"/>
    </location>
</feature>
<dbReference type="Pfam" id="PF09335">
    <property type="entry name" value="VTT_dom"/>
    <property type="match status" value="1"/>
</dbReference>